<evidence type="ECO:0000256" key="3">
    <source>
        <dbReference type="ARBA" id="ARBA00023015"/>
    </source>
</evidence>
<name>A0AB39VR92_9GAMM</name>
<keyword evidence="3" id="KW-0805">Transcription regulation</keyword>
<dbReference type="PROSITE" id="PS50931">
    <property type="entry name" value="HTH_LYSR"/>
    <property type="match status" value="1"/>
</dbReference>
<comment type="similarity">
    <text evidence="1">Belongs to the LysR transcriptional regulatory family.</text>
</comment>
<dbReference type="EMBL" id="CP165628">
    <property type="protein sequence ID" value="XDU73108.1"/>
    <property type="molecule type" value="Genomic_DNA"/>
</dbReference>
<evidence type="ECO:0000256" key="1">
    <source>
        <dbReference type="ARBA" id="ARBA00009437"/>
    </source>
</evidence>
<evidence type="ECO:0000313" key="7">
    <source>
        <dbReference type="EMBL" id="XDU73108.1"/>
    </source>
</evidence>
<dbReference type="Gene3D" id="1.10.10.10">
    <property type="entry name" value="Winged helix-like DNA-binding domain superfamily/Winged helix DNA-binding domain"/>
    <property type="match status" value="1"/>
</dbReference>
<dbReference type="GO" id="GO:0003677">
    <property type="term" value="F:DNA binding"/>
    <property type="evidence" value="ECO:0007669"/>
    <property type="project" value="UniProtKB-KW"/>
</dbReference>
<evidence type="ECO:0000256" key="5">
    <source>
        <dbReference type="ARBA" id="ARBA00023163"/>
    </source>
</evidence>
<feature type="domain" description="HTH lysR-type" evidence="6">
    <location>
        <begin position="4"/>
        <end position="62"/>
    </location>
</feature>
<organism evidence="7">
    <name type="scientific">Rouxiella sp. WC2420</name>
    <dbReference type="NCBI Taxonomy" id="3234145"/>
    <lineage>
        <taxon>Bacteria</taxon>
        <taxon>Pseudomonadati</taxon>
        <taxon>Pseudomonadota</taxon>
        <taxon>Gammaproteobacteria</taxon>
        <taxon>Enterobacterales</taxon>
        <taxon>Yersiniaceae</taxon>
        <taxon>Rouxiella</taxon>
    </lineage>
</organism>
<dbReference type="Pfam" id="PF03466">
    <property type="entry name" value="LysR_substrate"/>
    <property type="match status" value="1"/>
</dbReference>
<dbReference type="InterPro" id="IPR000847">
    <property type="entry name" value="LysR_HTH_N"/>
</dbReference>
<keyword evidence="2" id="KW-0678">Repressor</keyword>
<gene>
    <name evidence="7" type="ORF">AB3G37_03035</name>
</gene>
<dbReference type="InterPro" id="IPR036388">
    <property type="entry name" value="WH-like_DNA-bd_sf"/>
</dbReference>
<dbReference type="Pfam" id="PF00126">
    <property type="entry name" value="HTH_1"/>
    <property type="match status" value="1"/>
</dbReference>
<protein>
    <submittedName>
        <fullName evidence="7">LysR family transcriptional regulator</fullName>
    </submittedName>
</protein>
<dbReference type="RefSeq" id="WP_009636820.1">
    <property type="nucleotide sequence ID" value="NZ_CP165628.1"/>
</dbReference>
<evidence type="ECO:0000256" key="2">
    <source>
        <dbReference type="ARBA" id="ARBA00022491"/>
    </source>
</evidence>
<accession>A0AB39VR92</accession>
<dbReference type="InterPro" id="IPR005119">
    <property type="entry name" value="LysR_subst-bd"/>
</dbReference>
<dbReference type="GO" id="GO:0032993">
    <property type="term" value="C:protein-DNA complex"/>
    <property type="evidence" value="ECO:0007669"/>
    <property type="project" value="TreeGrafter"/>
</dbReference>
<sequence>MAHYTLRQLKYFVTVVECSSIAEASRQLHIAQPSISQAIKGLEESFGVQLFIRHHAQGVSLTSSGRRFYTKAQELLRMSYNFEQNALADNDVVCGQISIGCFETAAPLYLPRLLTGFRRHYPGVEIHIYDGEQNELVQGLSNGRFDVAIMYHHDLDDSIITHPLNAPQKPYVLLPADHPLAKKSHVTLRELSQEPMILLDVLPSKHYFVSLFTEQGLSPQIAFASPSIEMVRGMVGQGLGFSILVTRPHSHYTYDGQRVAMVELAEEVSPSALVIAQLRSAQATKPAQLFVDYCIQQILTPIAAVA</sequence>
<dbReference type="Gene3D" id="3.40.190.10">
    <property type="entry name" value="Periplasmic binding protein-like II"/>
    <property type="match status" value="2"/>
</dbReference>
<dbReference type="SUPFAM" id="SSF46785">
    <property type="entry name" value="Winged helix' DNA-binding domain"/>
    <property type="match status" value="1"/>
</dbReference>
<dbReference type="PANTHER" id="PTHR30346">
    <property type="entry name" value="TRANSCRIPTIONAL DUAL REGULATOR HCAR-RELATED"/>
    <property type="match status" value="1"/>
</dbReference>
<evidence type="ECO:0000256" key="4">
    <source>
        <dbReference type="ARBA" id="ARBA00023125"/>
    </source>
</evidence>
<keyword evidence="5" id="KW-0804">Transcription</keyword>
<dbReference type="GO" id="GO:0003700">
    <property type="term" value="F:DNA-binding transcription factor activity"/>
    <property type="evidence" value="ECO:0007669"/>
    <property type="project" value="InterPro"/>
</dbReference>
<dbReference type="SUPFAM" id="SSF53850">
    <property type="entry name" value="Periplasmic binding protein-like II"/>
    <property type="match status" value="1"/>
</dbReference>
<keyword evidence="4" id="KW-0238">DNA-binding</keyword>
<evidence type="ECO:0000259" key="6">
    <source>
        <dbReference type="PROSITE" id="PS50931"/>
    </source>
</evidence>
<dbReference type="InterPro" id="IPR036390">
    <property type="entry name" value="WH_DNA-bd_sf"/>
</dbReference>
<dbReference type="PRINTS" id="PR00039">
    <property type="entry name" value="HTHLYSR"/>
</dbReference>
<dbReference type="PANTHER" id="PTHR30346:SF0">
    <property type="entry name" value="HCA OPERON TRANSCRIPTIONAL ACTIVATOR HCAR"/>
    <property type="match status" value="1"/>
</dbReference>
<dbReference type="AlphaFoldDB" id="A0AB39VR92"/>
<proteinExistence type="inferred from homology"/>
<dbReference type="CDD" id="cd08412">
    <property type="entry name" value="PBP2_PAO1_like"/>
    <property type="match status" value="1"/>
</dbReference>
<dbReference type="FunFam" id="1.10.10.10:FF:000001">
    <property type="entry name" value="LysR family transcriptional regulator"/>
    <property type="match status" value="1"/>
</dbReference>
<reference evidence="7" key="1">
    <citation type="submission" date="2024-07" db="EMBL/GenBank/DDBJ databases">
        <authorList>
            <person name="Biller S.J."/>
        </authorList>
    </citation>
    <scope>NUCLEOTIDE SEQUENCE</scope>
    <source>
        <strain evidence="7">WC2420</strain>
    </source>
</reference>